<name>A0A1R4K4B5_9MICO</name>
<keyword evidence="4" id="KW-1185">Reference proteome</keyword>
<dbReference type="RefSeq" id="WP_087138184.1">
    <property type="nucleotide sequence ID" value="NZ_FUKR01000064.1"/>
</dbReference>
<dbReference type="AlphaFoldDB" id="A0A1R4K4B5"/>
<organism evidence="3 4">
    <name type="scientific">Mycetocola reblochoni REB411</name>
    <dbReference type="NCBI Taxonomy" id="1255698"/>
    <lineage>
        <taxon>Bacteria</taxon>
        <taxon>Bacillati</taxon>
        <taxon>Actinomycetota</taxon>
        <taxon>Actinomycetes</taxon>
        <taxon>Micrococcales</taxon>
        <taxon>Microbacteriaceae</taxon>
        <taxon>Mycetocola</taxon>
    </lineage>
</organism>
<dbReference type="EMBL" id="FUKR01000064">
    <property type="protein sequence ID" value="SJN39032.1"/>
    <property type="molecule type" value="Genomic_DNA"/>
</dbReference>
<accession>A0A1R4K4B5</accession>
<feature type="coiled-coil region" evidence="1">
    <location>
        <begin position="72"/>
        <end position="99"/>
    </location>
</feature>
<evidence type="ECO:0000313" key="4">
    <source>
        <dbReference type="Proteomes" id="UP000196778"/>
    </source>
</evidence>
<sequence length="144" mass="16108">MSVDTSERIWNRAADFSSPDEAEFRGDAALHRVLVFHGSVMNGGLFEAVRSYAHDEEYPLEAVTEAFGLLGAENVVGVVEAAEREIEELREEHDDEDEDDESQAVWEEAEERVNGRYPLDDTDLERLLEAALIADPELFAPVAD</sequence>
<dbReference type="Pfam" id="PF14300">
    <property type="entry name" value="DMP19"/>
    <property type="match status" value="1"/>
</dbReference>
<reference evidence="4" key="1">
    <citation type="submission" date="2017-02" db="EMBL/GenBank/DDBJ databases">
        <authorList>
            <person name="Dridi B."/>
        </authorList>
    </citation>
    <scope>NUCLEOTIDE SEQUENCE [LARGE SCALE GENOMIC DNA]</scope>
    <source>
        <strain evidence="4">EB411</strain>
    </source>
</reference>
<keyword evidence="1" id="KW-0175">Coiled coil</keyword>
<evidence type="ECO:0000259" key="2">
    <source>
        <dbReference type="Pfam" id="PF14300"/>
    </source>
</evidence>
<evidence type="ECO:0000256" key="1">
    <source>
        <dbReference type="SAM" id="Coils"/>
    </source>
</evidence>
<gene>
    <name evidence="3" type="ORF">FM119_11255</name>
</gene>
<feature type="domain" description="DNA mimic protein DMP19 C-terminal" evidence="2">
    <location>
        <begin position="30"/>
        <end position="130"/>
    </location>
</feature>
<proteinExistence type="predicted"/>
<dbReference type="OrthoDB" id="5147630at2"/>
<dbReference type="InterPro" id="IPR025402">
    <property type="entry name" value="DMP19_C"/>
</dbReference>
<protein>
    <recommendedName>
        <fullName evidence="2">DNA mimic protein DMP19 C-terminal domain-containing protein</fullName>
    </recommendedName>
</protein>
<dbReference type="Proteomes" id="UP000196778">
    <property type="component" value="Unassembled WGS sequence"/>
</dbReference>
<evidence type="ECO:0000313" key="3">
    <source>
        <dbReference type="EMBL" id="SJN39032.1"/>
    </source>
</evidence>